<gene>
    <name evidence="1" type="ORF">JKK62_15550</name>
</gene>
<accession>A0A934WUD1</accession>
<evidence type="ECO:0000313" key="2">
    <source>
        <dbReference type="Proteomes" id="UP000633365"/>
    </source>
</evidence>
<dbReference type="AlphaFoldDB" id="A0A934WUD1"/>
<reference evidence="1" key="1">
    <citation type="submission" date="2021-01" db="EMBL/GenBank/DDBJ databases">
        <title>Genome public.</title>
        <authorList>
            <person name="Liu C."/>
            <person name="Sun Q."/>
        </authorList>
    </citation>
    <scope>NUCLEOTIDE SEQUENCE</scope>
    <source>
        <strain evidence="1">M6</strain>
    </source>
</reference>
<dbReference type="Proteomes" id="UP000633365">
    <property type="component" value="Unassembled WGS sequence"/>
</dbReference>
<name>A0A934WUD1_9FIRM</name>
<organism evidence="1 2">
    <name type="scientific">Ruminococcus difficilis</name>
    <dbReference type="NCBI Taxonomy" id="2763069"/>
    <lineage>
        <taxon>Bacteria</taxon>
        <taxon>Bacillati</taxon>
        <taxon>Bacillota</taxon>
        <taxon>Clostridia</taxon>
        <taxon>Eubacteriales</taxon>
        <taxon>Oscillospiraceae</taxon>
        <taxon>Ruminococcus</taxon>
    </lineage>
</organism>
<keyword evidence="2" id="KW-1185">Reference proteome</keyword>
<comment type="caution">
    <text evidence="1">The sequence shown here is derived from an EMBL/GenBank/DDBJ whole genome shotgun (WGS) entry which is preliminary data.</text>
</comment>
<evidence type="ECO:0008006" key="3">
    <source>
        <dbReference type="Google" id="ProtNLM"/>
    </source>
</evidence>
<dbReference type="EMBL" id="JAEQMG010000171">
    <property type="protein sequence ID" value="MBK6090040.1"/>
    <property type="molecule type" value="Genomic_DNA"/>
</dbReference>
<protein>
    <recommendedName>
        <fullName evidence="3">LITAF domain-containing protein</fullName>
    </recommendedName>
</protein>
<proteinExistence type="predicted"/>
<evidence type="ECO:0000313" key="1">
    <source>
        <dbReference type="EMBL" id="MBK6090040.1"/>
    </source>
</evidence>
<sequence length="86" mass="9884">MKKRRKLTEAPDKCPRCGNRFTWAPVDPKSHKGFSVKQASIGILLLGPLSLIGGSMGRKARRRQYYYCEQCGFDMEYADKRKGRSR</sequence>
<dbReference type="RefSeq" id="WP_201428732.1">
    <property type="nucleotide sequence ID" value="NZ_JAEQMG010000171.1"/>
</dbReference>